<organism evidence="2 3">
    <name type="scientific">Aneurinibacillus danicus</name>
    <dbReference type="NCBI Taxonomy" id="267746"/>
    <lineage>
        <taxon>Bacteria</taxon>
        <taxon>Bacillati</taxon>
        <taxon>Bacillota</taxon>
        <taxon>Bacilli</taxon>
        <taxon>Bacillales</taxon>
        <taxon>Paenibacillaceae</taxon>
        <taxon>Aneurinibacillus group</taxon>
        <taxon>Aneurinibacillus</taxon>
    </lineage>
</organism>
<name>A0A511V444_9BACL</name>
<evidence type="ECO:0008006" key="4">
    <source>
        <dbReference type="Google" id="ProtNLM"/>
    </source>
</evidence>
<accession>A0A511V444</accession>
<proteinExistence type="predicted"/>
<dbReference type="AlphaFoldDB" id="A0A511V444"/>
<dbReference type="RefSeq" id="WP_146809017.1">
    <property type="nucleotide sequence ID" value="NZ_BJXX01000050.1"/>
</dbReference>
<evidence type="ECO:0000313" key="3">
    <source>
        <dbReference type="Proteomes" id="UP000321157"/>
    </source>
</evidence>
<dbReference type="EMBL" id="BJXX01000050">
    <property type="protein sequence ID" value="GEN33690.1"/>
    <property type="molecule type" value="Genomic_DNA"/>
</dbReference>
<feature type="compositionally biased region" description="Polar residues" evidence="1">
    <location>
        <begin position="17"/>
        <end position="30"/>
    </location>
</feature>
<dbReference type="Proteomes" id="UP000321157">
    <property type="component" value="Unassembled WGS sequence"/>
</dbReference>
<comment type="caution">
    <text evidence="2">The sequence shown here is derived from an EMBL/GenBank/DDBJ whole genome shotgun (WGS) entry which is preliminary data.</text>
</comment>
<evidence type="ECO:0000256" key="1">
    <source>
        <dbReference type="SAM" id="MobiDB-lite"/>
    </source>
</evidence>
<feature type="region of interest" description="Disordered" evidence="1">
    <location>
        <begin position="1"/>
        <end position="30"/>
    </location>
</feature>
<keyword evidence="3" id="KW-1185">Reference proteome</keyword>
<dbReference type="OrthoDB" id="2680609at2"/>
<reference evidence="2 3" key="1">
    <citation type="submission" date="2019-07" db="EMBL/GenBank/DDBJ databases">
        <title>Whole genome shotgun sequence of Aneurinibacillus danicus NBRC 102444.</title>
        <authorList>
            <person name="Hosoyama A."/>
            <person name="Uohara A."/>
            <person name="Ohji S."/>
            <person name="Ichikawa N."/>
        </authorList>
    </citation>
    <scope>NUCLEOTIDE SEQUENCE [LARGE SCALE GENOMIC DNA]</scope>
    <source>
        <strain evidence="2 3">NBRC 102444</strain>
    </source>
</reference>
<gene>
    <name evidence="2" type="ORF">ADA01nite_11500</name>
</gene>
<evidence type="ECO:0000313" key="2">
    <source>
        <dbReference type="EMBL" id="GEN33690.1"/>
    </source>
</evidence>
<protein>
    <recommendedName>
        <fullName evidence="4">Small, acid-soluble spore protein gamma-type</fullName>
    </recommendedName>
</protein>
<sequence length="59" mass="6601">MSKRVKYNINLDHRRQQTNQATPGKQDSEFASATDTQAVRLDKLQPGGDSQSQQPRGSE</sequence>